<keyword evidence="4 6" id="KW-0067">ATP-binding</keyword>
<dbReference type="GO" id="GO:0005524">
    <property type="term" value="F:ATP binding"/>
    <property type="evidence" value="ECO:0007669"/>
    <property type="project" value="UniProtKB-KW"/>
</dbReference>
<comment type="caution">
    <text evidence="6">The sequence shown here is derived from an EMBL/GenBank/DDBJ whole genome shotgun (WGS) entry which is preliminary data.</text>
</comment>
<protein>
    <submittedName>
        <fullName evidence="6">ABC transporter ATP-binding protein</fullName>
    </submittedName>
</protein>
<reference evidence="6" key="1">
    <citation type="journal article" date="2014" name="Int. J. Syst. Evol. Microbiol.">
        <title>Complete genome sequence of Corynebacterium casei LMG S-19264T (=DSM 44701T), isolated from a smear-ripened cheese.</title>
        <authorList>
            <consortium name="US DOE Joint Genome Institute (JGI-PGF)"/>
            <person name="Walter F."/>
            <person name="Albersmeier A."/>
            <person name="Kalinowski J."/>
            <person name="Ruckert C."/>
        </authorList>
    </citation>
    <scope>NUCLEOTIDE SEQUENCE</scope>
    <source>
        <strain evidence="6">KCTC 12870</strain>
    </source>
</reference>
<dbReference type="AlphaFoldDB" id="A0A8J3GDK1"/>
<dbReference type="SUPFAM" id="SSF52540">
    <property type="entry name" value="P-loop containing nucleoside triphosphate hydrolases"/>
    <property type="match status" value="1"/>
</dbReference>
<evidence type="ECO:0000313" key="6">
    <source>
        <dbReference type="EMBL" id="GHB97109.1"/>
    </source>
</evidence>
<keyword evidence="7" id="KW-1185">Reference proteome</keyword>
<dbReference type="Pfam" id="PF00005">
    <property type="entry name" value="ABC_tran"/>
    <property type="match status" value="1"/>
</dbReference>
<keyword evidence="3" id="KW-0547">Nucleotide-binding</keyword>
<gene>
    <name evidence="6" type="ORF">GCM10007047_11380</name>
</gene>
<name>A0A8J3GDK1_9BACT</name>
<dbReference type="SMART" id="SM00382">
    <property type="entry name" value="AAA"/>
    <property type="match status" value="1"/>
</dbReference>
<dbReference type="InterPro" id="IPR017871">
    <property type="entry name" value="ABC_transporter-like_CS"/>
</dbReference>
<dbReference type="PROSITE" id="PS00211">
    <property type="entry name" value="ABC_TRANSPORTER_1"/>
    <property type="match status" value="1"/>
</dbReference>
<accession>A0A8J3GDK1</accession>
<feature type="domain" description="ABC transporter" evidence="5">
    <location>
        <begin position="6"/>
        <end position="240"/>
    </location>
</feature>
<dbReference type="Proteomes" id="UP000642829">
    <property type="component" value="Unassembled WGS sequence"/>
</dbReference>
<dbReference type="GO" id="GO:0016887">
    <property type="term" value="F:ATP hydrolysis activity"/>
    <property type="evidence" value="ECO:0007669"/>
    <property type="project" value="InterPro"/>
</dbReference>
<dbReference type="CDD" id="cd03230">
    <property type="entry name" value="ABC_DR_subfamily_A"/>
    <property type="match status" value="1"/>
</dbReference>
<reference evidence="6" key="2">
    <citation type="submission" date="2020-09" db="EMBL/GenBank/DDBJ databases">
        <authorList>
            <person name="Sun Q."/>
            <person name="Kim S."/>
        </authorList>
    </citation>
    <scope>NUCLEOTIDE SEQUENCE</scope>
    <source>
        <strain evidence="6">KCTC 12870</strain>
    </source>
</reference>
<evidence type="ECO:0000256" key="1">
    <source>
        <dbReference type="ARBA" id="ARBA00005417"/>
    </source>
</evidence>
<dbReference type="InterPro" id="IPR003439">
    <property type="entry name" value="ABC_transporter-like_ATP-bd"/>
</dbReference>
<dbReference type="InterPro" id="IPR003593">
    <property type="entry name" value="AAA+_ATPase"/>
</dbReference>
<dbReference type="PANTHER" id="PTHR43335:SF4">
    <property type="entry name" value="ABC TRANSPORTER, ATP-BINDING PROTEIN"/>
    <property type="match status" value="1"/>
</dbReference>
<dbReference type="RefSeq" id="WP_189512794.1">
    <property type="nucleotide sequence ID" value="NZ_BMXG01000005.1"/>
</dbReference>
<proteinExistence type="inferred from homology"/>
<comment type="similarity">
    <text evidence="1">Belongs to the ABC transporter superfamily.</text>
</comment>
<dbReference type="PANTHER" id="PTHR43335">
    <property type="entry name" value="ABC TRANSPORTER, ATP-BINDING PROTEIN"/>
    <property type="match status" value="1"/>
</dbReference>
<evidence type="ECO:0000256" key="3">
    <source>
        <dbReference type="ARBA" id="ARBA00022741"/>
    </source>
</evidence>
<evidence type="ECO:0000259" key="5">
    <source>
        <dbReference type="PROSITE" id="PS50893"/>
    </source>
</evidence>
<sequence length="295" mass="32197">MSEPAIRIKNLTKDFRIGVRGVKLRAVDNVSLEIGDNQIFGLLGPNGCGKSTTMKILLGLLEPTKGECSIYGINSHSVKSRLNVGFLPEAPYFYKFLSGRELVRFYARVCGVPKSEISDRTEDVLTLVSMQNAAHRRVGTYSKGMLQRIGIAQAVVHDPKLIVLDEPTAGVDPIGSHAIAELIIALKERGKTVMLCSHLLAQVEGLCDRVAIMSRGKLVLEGGVDELLEKEDQRSLIIRDFNPQAQAEIEAVLAKYGSKLDKVEAPRISLDRLFLENTDGAAIGSGQDVNDKEDA</sequence>
<evidence type="ECO:0000256" key="2">
    <source>
        <dbReference type="ARBA" id="ARBA00022448"/>
    </source>
</evidence>
<dbReference type="Gene3D" id="3.40.50.300">
    <property type="entry name" value="P-loop containing nucleotide triphosphate hydrolases"/>
    <property type="match status" value="1"/>
</dbReference>
<evidence type="ECO:0000256" key="4">
    <source>
        <dbReference type="ARBA" id="ARBA00022840"/>
    </source>
</evidence>
<organism evidence="6 7">
    <name type="scientific">Cerasicoccus arenae</name>
    <dbReference type="NCBI Taxonomy" id="424488"/>
    <lineage>
        <taxon>Bacteria</taxon>
        <taxon>Pseudomonadati</taxon>
        <taxon>Verrucomicrobiota</taxon>
        <taxon>Opitutia</taxon>
        <taxon>Puniceicoccales</taxon>
        <taxon>Cerasicoccaceae</taxon>
        <taxon>Cerasicoccus</taxon>
    </lineage>
</organism>
<evidence type="ECO:0000313" key="7">
    <source>
        <dbReference type="Proteomes" id="UP000642829"/>
    </source>
</evidence>
<keyword evidence="2" id="KW-0813">Transport</keyword>
<dbReference type="InterPro" id="IPR027417">
    <property type="entry name" value="P-loop_NTPase"/>
</dbReference>
<dbReference type="PROSITE" id="PS50893">
    <property type="entry name" value="ABC_TRANSPORTER_2"/>
    <property type="match status" value="1"/>
</dbReference>
<dbReference type="EMBL" id="BMXG01000005">
    <property type="protein sequence ID" value="GHB97109.1"/>
    <property type="molecule type" value="Genomic_DNA"/>
</dbReference>